<dbReference type="PANTHER" id="PTHR31513:SF2">
    <property type="entry name" value="MRAZ"/>
    <property type="match status" value="1"/>
</dbReference>
<dbReference type="EMBL" id="JAODUO010000572">
    <property type="protein sequence ID" value="KAK2177905.1"/>
    <property type="molecule type" value="Genomic_DNA"/>
</dbReference>
<evidence type="ECO:0000256" key="1">
    <source>
        <dbReference type="SAM" id="MobiDB-lite"/>
    </source>
</evidence>
<reference evidence="2" key="1">
    <citation type="journal article" date="2023" name="Mol. Biol. Evol.">
        <title>Third-Generation Sequencing Reveals the Adaptive Role of the Epigenome in Three Deep-Sea Polychaetes.</title>
        <authorList>
            <person name="Perez M."/>
            <person name="Aroh O."/>
            <person name="Sun Y."/>
            <person name="Lan Y."/>
            <person name="Juniper S.K."/>
            <person name="Young C.R."/>
            <person name="Angers B."/>
            <person name="Qian P.Y."/>
        </authorList>
    </citation>
    <scope>NUCLEOTIDE SEQUENCE</scope>
    <source>
        <strain evidence="2">R07B-5</strain>
    </source>
</reference>
<proteinExistence type="predicted"/>
<organism evidence="2 3">
    <name type="scientific">Ridgeia piscesae</name>
    <name type="common">Tubeworm</name>
    <dbReference type="NCBI Taxonomy" id="27915"/>
    <lineage>
        <taxon>Eukaryota</taxon>
        <taxon>Metazoa</taxon>
        <taxon>Spiralia</taxon>
        <taxon>Lophotrochozoa</taxon>
        <taxon>Annelida</taxon>
        <taxon>Polychaeta</taxon>
        <taxon>Sedentaria</taxon>
        <taxon>Canalipalpata</taxon>
        <taxon>Sabellida</taxon>
        <taxon>Siboglinidae</taxon>
        <taxon>Ridgeia</taxon>
    </lineage>
</organism>
<evidence type="ECO:0000313" key="3">
    <source>
        <dbReference type="Proteomes" id="UP001209878"/>
    </source>
</evidence>
<dbReference type="AlphaFoldDB" id="A0AAD9KV40"/>
<keyword evidence="3" id="KW-1185">Reference proteome</keyword>
<feature type="compositionally biased region" description="Gly residues" evidence="1">
    <location>
        <begin position="32"/>
        <end position="46"/>
    </location>
</feature>
<name>A0AAD9KV40_RIDPI</name>
<dbReference type="PANTHER" id="PTHR31513">
    <property type="entry name" value="EPHRIN TYPE-B RECEPTOR"/>
    <property type="match status" value="1"/>
</dbReference>
<sequence>SHGGRGGTTQGSFLAFGEAPAYDTFVRPDQSGSGGGGPSGGTGGGVIHIVSRKVTIDGIVSADGTDGQDDSGGGAGGSILIDVTNQGPFRGAGLMTANGGRGAGEGGGGAGGRITVNSKQELSHYTGKTYAYGGVAAEPGGPGTVFLNGHGNLQVDNFGRSALVAMTINCSQFDIVNSGAAAWVQHSTDELDDILVARGSHLVIATNTTGATLRADDDSMMHVVGNSRVTVTAFTDAKMVFNANTALVLTKDIDFTMKKKTDIFGAFDTQPTTKVYINKPLYLTPQTLAMEALNIAVSGHLESYTNITVRGHSARLEMIVDAGARILFDSKSGEVLIGLSQIAAQTVKVDGVFKSFPMERKVVGILSRLVQMPL</sequence>
<dbReference type="Proteomes" id="UP001209878">
    <property type="component" value="Unassembled WGS sequence"/>
</dbReference>
<evidence type="ECO:0000313" key="2">
    <source>
        <dbReference type="EMBL" id="KAK2177905.1"/>
    </source>
</evidence>
<feature type="region of interest" description="Disordered" evidence="1">
    <location>
        <begin position="24"/>
        <end position="46"/>
    </location>
</feature>
<feature type="non-terminal residue" evidence="2">
    <location>
        <position position="1"/>
    </location>
</feature>
<gene>
    <name evidence="2" type="ORF">NP493_572g01025</name>
</gene>
<comment type="caution">
    <text evidence="2">The sequence shown here is derived from an EMBL/GenBank/DDBJ whole genome shotgun (WGS) entry which is preliminary data.</text>
</comment>
<accession>A0AAD9KV40</accession>
<protein>
    <submittedName>
        <fullName evidence="2">Uncharacterized protein</fullName>
    </submittedName>
</protein>